<keyword evidence="2" id="KW-0812">Transmembrane</keyword>
<evidence type="ECO:0000313" key="5">
    <source>
        <dbReference type="EMBL" id="VEH99481.1"/>
    </source>
</evidence>
<keyword evidence="3" id="KW-0732">Signal</keyword>
<dbReference type="EMBL" id="LR134441">
    <property type="protein sequence ID" value="VEH99481.1"/>
    <property type="molecule type" value="Genomic_DNA"/>
</dbReference>
<keyword evidence="2" id="KW-0472">Membrane</keyword>
<evidence type="ECO:0008006" key="8">
    <source>
        <dbReference type="Google" id="ProtNLM"/>
    </source>
</evidence>
<reference evidence="5 7" key="2">
    <citation type="submission" date="2018-12" db="EMBL/GenBank/DDBJ databases">
        <authorList>
            <consortium name="Pathogen Informatics"/>
        </authorList>
    </citation>
    <scope>NUCLEOTIDE SEQUENCE [LARGE SCALE GENOMIC DNA]</scope>
    <source>
        <strain evidence="5 7">NCTC13489</strain>
    </source>
</reference>
<gene>
    <name evidence="4" type="ORF">HY04_10025</name>
    <name evidence="5" type="ORF">NCTC13489_01556</name>
</gene>
<organism evidence="5 7">
    <name type="scientific">Kaistella antarctica</name>
    <dbReference type="NCBI Taxonomy" id="266748"/>
    <lineage>
        <taxon>Bacteria</taxon>
        <taxon>Pseudomonadati</taxon>
        <taxon>Bacteroidota</taxon>
        <taxon>Flavobacteriia</taxon>
        <taxon>Flavobacteriales</taxon>
        <taxon>Weeksellaceae</taxon>
        <taxon>Chryseobacterium group</taxon>
        <taxon>Kaistella</taxon>
    </lineage>
</organism>
<evidence type="ECO:0000256" key="1">
    <source>
        <dbReference type="SAM" id="MobiDB-lite"/>
    </source>
</evidence>
<dbReference type="Proteomes" id="UP000028349">
    <property type="component" value="Unassembled WGS sequence"/>
</dbReference>
<name>A0A3S4V2L3_9FLAO</name>
<dbReference type="Proteomes" id="UP000270036">
    <property type="component" value="Chromosome"/>
</dbReference>
<evidence type="ECO:0000256" key="3">
    <source>
        <dbReference type="SAM" id="SignalP"/>
    </source>
</evidence>
<dbReference type="KEGG" id="cant:NCTC13489_01556"/>
<keyword evidence="2" id="KW-1133">Transmembrane helix</keyword>
<keyword evidence="6" id="KW-1185">Reference proteome</keyword>
<feature type="chain" id="PRO_5018727087" description="Signal peptidase" evidence="3">
    <location>
        <begin position="19"/>
        <end position="89"/>
    </location>
</feature>
<protein>
    <recommendedName>
        <fullName evidence="8">Signal peptidase</fullName>
    </recommendedName>
</protein>
<feature type="transmembrane region" description="Helical" evidence="2">
    <location>
        <begin position="62"/>
        <end position="79"/>
    </location>
</feature>
<dbReference type="AlphaFoldDB" id="A0A3S4V2L3"/>
<reference evidence="4 6" key="1">
    <citation type="submission" date="2014-07" db="EMBL/GenBank/DDBJ databases">
        <authorList>
            <person name="Pisani N.G."/>
            <person name="Newman J.D."/>
        </authorList>
    </citation>
    <scope>NUCLEOTIDE SEQUENCE [LARGE SCALE GENOMIC DNA]</scope>
    <source>
        <strain evidence="4 6">LMG 24720</strain>
    </source>
</reference>
<dbReference type="EMBL" id="JPEP01000002">
    <property type="protein sequence ID" value="KEY18800.1"/>
    <property type="molecule type" value="Genomic_DNA"/>
</dbReference>
<evidence type="ECO:0000313" key="6">
    <source>
        <dbReference type="Proteomes" id="UP000028349"/>
    </source>
</evidence>
<evidence type="ECO:0000313" key="7">
    <source>
        <dbReference type="Proteomes" id="UP000270036"/>
    </source>
</evidence>
<feature type="region of interest" description="Disordered" evidence="1">
    <location>
        <begin position="26"/>
        <end position="57"/>
    </location>
</feature>
<evidence type="ECO:0000256" key="2">
    <source>
        <dbReference type="SAM" id="Phobius"/>
    </source>
</evidence>
<accession>A0A3S4V2L3</accession>
<evidence type="ECO:0000313" key="4">
    <source>
        <dbReference type="EMBL" id="KEY18800.1"/>
    </source>
</evidence>
<dbReference type="RefSeq" id="WP_034719356.1">
    <property type="nucleotide sequence ID" value="NZ_FOIX01000004.1"/>
</dbReference>
<proteinExistence type="predicted"/>
<feature type="signal peptide" evidence="3">
    <location>
        <begin position="1"/>
        <end position="18"/>
    </location>
</feature>
<sequence length="89" mass="10004">MRNLFFIIFILIGSLLSAQQLQHDNVFSEEEQKESTSDQPTGGPGTTNPGGDFEDDDVELPIDGYIPLLLITAFGIIIYKTRKNQDLRF</sequence>